<sequence>MTYREPRLLPWVTEDGGPCYLISGEGGGFVSRMADAREAELLTAGADTLGEALEVLEDPLSHYTEVRYAGMQLARSVHAVLRVAESRGMRLPGREG</sequence>
<evidence type="ECO:0000313" key="1">
    <source>
        <dbReference type="EMBL" id="MQY14373.1"/>
    </source>
</evidence>
<comment type="caution">
    <text evidence="1">The sequence shown here is derived from an EMBL/GenBank/DDBJ whole genome shotgun (WGS) entry which is preliminary data.</text>
</comment>
<dbReference type="OrthoDB" id="4320909at2"/>
<reference evidence="1 2" key="1">
    <citation type="submission" date="2019-10" db="EMBL/GenBank/DDBJ databases">
        <title>Streptomyces smaragdinus sp. nov. and Streptomyces fabii sp. nov., isolated from the gut of fungus growing-termite Macrotermes natalensis.</title>
        <authorList>
            <person name="Schwitalla J."/>
            <person name="Benndorf R."/>
            <person name="Martin K."/>
            <person name="De Beer W."/>
            <person name="Kaster A.-K."/>
            <person name="Vollmers J."/>
            <person name="Poulsen M."/>
            <person name="Beemelmanns C."/>
        </authorList>
    </citation>
    <scope>NUCLEOTIDE SEQUENCE [LARGE SCALE GENOMIC DNA]</scope>
    <source>
        <strain evidence="1 2">RB5</strain>
    </source>
</reference>
<dbReference type="EMBL" id="WEGJ01000020">
    <property type="protein sequence ID" value="MQY14373.1"/>
    <property type="molecule type" value="Genomic_DNA"/>
</dbReference>
<accession>A0A7K0CM77</accession>
<dbReference type="RefSeq" id="WP_153454982.1">
    <property type="nucleotide sequence ID" value="NZ_WEGJ01000020.1"/>
</dbReference>
<name>A0A7K0CM77_9ACTN</name>
<protein>
    <submittedName>
        <fullName evidence="1">Uncharacterized protein</fullName>
    </submittedName>
</protein>
<dbReference type="Proteomes" id="UP000466345">
    <property type="component" value="Unassembled WGS sequence"/>
</dbReference>
<proteinExistence type="predicted"/>
<keyword evidence="2" id="KW-1185">Reference proteome</keyword>
<organism evidence="1 2">
    <name type="scientific">Streptomyces smaragdinus</name>
    <dbReference type="NCBI Taxonomy" id="2585196"/>
    <lineage>
        <taxon>Bacteria</taxon>
        <taxon>Bacillati</taxon>
        <taxon>Actinomycetota</taxon>
        <taxon>Actinomycetes</taxon>
        <taxon>Kitasatosporales</taxon>
        <taxon>Streptomycetaceae</taxon>
        <taxon>Streptomyces</taxon>
    </lineage>
</organism>
<evidence type="ECO:0000313" key="2">
    <source>
        <dbReference type="Proteomes" id="UP000466345"/>
    </source>
</evidence>
<gene>
    <name evidence="1" type="ORF">SRB5_45390</name>
</gene>
<dbReference type="AlphaFoldDB" id="A0A7K0CM77"/>